<dbReference type="SUPFAM" id="SSF47384">
    <property type="entry name" value="Homodimeric domain of signal transducing histidine kinase"/>
    <property type="match status" value="1"/>
</dbReference>
<dbReference type="InterPro" id="IPR003660">
    <property type="entry name" value="HAMP_dom"/>
</dbReference>
<feature type="coiled-coil region" evidence="14">
    <location>
        <begin position="269"/>
        <end position="306"/>
    </location>
</feature>
<keyword evidence="9" id="KW-0418">Kinase</keyword>
<dbReference type="InterPro" id="IPR005467">
    <property type="entry name" value="His_kinase_dom"/>
</dbReference>
<comment type="catalytic activity">
    <reaction evidence="1">
        <text>ATP + protein L-histidine = ADP + protein N-phospho-L-histidine.</text>
        <dbReference type="EC" id="2.7.13.3"/>
    </reaction>
</comment>
<keyword evidence="6" id="KW-0808">Transferase</keyword>
<keyword evidence="14" id="KW-0175">Coiled coil</keyword>
<evidence type="ECO:0000259" key="17">
    <source>
        <dbReference type="PROSITE" id="PS50885"/>
    </source>
</evidence>
<dbReference type="RefSeq" id="WP_310472594.1">
    <property type="nucleotide sequence ID" value="NZ_CP136522.1"/>
</dbReference>
<keyword evidence="4" id="KW-1003">Cell membrane</keyword>
<dbReference type="Pfam" id="PF02518">
    <property type="entry name" value="HATPase_c"/>
    <property type="match status" value="1"/>
</dbReference>
<dbReference type="InterPro" id="IPR036890">
    <property type="entry name" value="HATPase_C_sf"/>
</dbReference>
<evidence type="ECO:0000256" key="3">
    <source>
        <dbReference type="ARBA" id="ARBA00012438"/>
    </source>
</evidence>
<keyword evidence="19" id="KW-1185">Reference proteome</keyword>
<evidence type="ECO:0000256" key="6">
    <source>
        <dbReference type="ARBA" id="ARBA00022679"/>
    </source>
</evidence>
<dbReference type="PROSITE" id="PS50885">
    <property type="entry name" value="HAMP"/>
    <property type="match status" value="1"/>
</dbReference>
<dbReference type="CDD" id="cd00082">
    <property type="entry name" value="HisKA"/>
    <property type="match status" value="1"/>
</dbReference>
<accession>A0ABZ0JXC4</accession>
<dbReference type="InterPro" id="IPR032404">
    <property type="entry name" value="CpxA_peri"/>
</dbReference>
<dbReference type="EC" id="2.7.13.3" evidence="3"/>
<evidence type="ECO:0000256" key="12">
    <source>
        <dbReference type="ARBA" id="ARBA00023012"/>
    </source>
</evidence>
<dbReference type="PRINTS" id="PR00344">
    <property type="entry name" value="BCTRLSENSOR"/>
</dbReference>
<feature type="domain" description="HAMP" evidence="17">
    <location>
        <begin position="184"/>
        <end position="239"/>
    </location>
</feature>
<keyword evidence="12" id="KW-0902">Two-component regulatory system</keyword>
<dbReference type="SMART" id="SM00388">
    <property type="entry name" value="HisKA"/>
    <property type="match status" value="1"/>
</dbReference>
<evidence type="ECO:0000256" key="13">
    <source>
        <dbReference type="ARBA" id="ARBA00023136"/>
    </source>
</evidence>
<dbReference type="Gene3D" id="1.10.8.500">
    <property type="entry name" value="HAMP domain in histidine kinase"/>
    <property type="match status" value="1"/>
</dbReference>
<name>A0ABZ0JXC4_9GAMM</name>
<keyword evidence="7 15" id="KW-0812">Transmembrane</keyword>
<dbReference type="Pfam" id="PF00672">
    <property type="entry name" value="HAMP"/>
    <property type="match status" value="1"/>
</dbReference>
<feature type="transmembrane region" description="Helical" evidence="15">
    <location>
        <begin position="166"/>
        <end position="186"/>
    </location>
</feature>
<feature type="transmembrane region" description="Helical" evidence="15">
    <location>
        <begin position="12"/>
        <end position="35"/>
    </location>
</feature>
<dbReference type="PANTHER" id="PTHR45528">
    <property type="entry name" value="SENSOR HISTIDINE KINASE CPXA"/>
    <property type="match status" value="1"/>
</dbReference>
<reference evidence="18 19" key="1">
    <citation type="submission" date="2023-10" db="EMBL/GenBank/DDBJ databases">
        <title>Complete genome sequence of Shewanella sp. DAU334.</title>
        <authorList>
            <person name="Lee Y.-S."/>
            <person name="Jeong H.-R."/>
            <person name="Hwang E.-J."/>
            <person name="Choi Y.-L."/>
            <person name="Kim G.-D."/>
        </authorList>
    </citation>
    <scope>NUCLEOTIDE SEQUENCE [LARGE SCALE GENOMIC DNA]</scope>
    <source>
        <strain evidence="18 19">DAU334</strain>
    </source>
</reference>
<proteinExistence type="predicted"/>
<evidence type="ECO:0000256" key="14">
    <source>
        <dbReference type="SAM" id="Coils"/>
    </source>
</evidence>
<dbReference type="GO" id="GO:0005524">
    <property type="term" value="F:ATP binding"/>
    <property type="evidence" value="ECO:0007669"/>
    <property type="project" value="UniProtKB-KW"/>
</dbReference>
<dbReference type="InterPro" id="IPR036097">
    <property type="entry name" value="HisK_dim/P_sf"/>
</dbReference>
<keyword evidence="10 18" id="KW-0067">ATP-binding</keyword>
<organism evidence="18 19">
    <name type="scientific">Shewanella youngdeokensis</name>
    <dbReference type="NCBI Taxonomy" id="2999068"/>
    <lineage>
        <taxon>Bacteria</taxon>
        <taxon>Pseudomonadati</taxon>
        <taxon>Pseudomonadota</taxon>
        <taxon>Gammaproteobacteria</taxon>
        <taxon>Alteromonadales</taxon>
        <taxon>Shewanellaceae</taxon>
        <taxon>Shewanella</taxon>
    </lineage>
</organism>
<dbReference type="Gene3D" id="3.30.565.10">
    <property type="entry name" value="Histidine kinase-like ATPase, C-terminal domain"/>
    <property type="match status" value="1"/>
</dbReference>
<dbReference type="PANTHER" id="PTHR45528:SF1">
    <property type="entry name" value="SENSOR HISTIDINE KINASE CPXA"/>
    <property type="match status" value="1"/>
</dbReference>
<dbReference type="InterPro" id="IPR003594">
    <property type="entry name" value="HATPase_dom"/>
</dbReference>
<dbReference type="InterPro" id="IPR003661">
    <property type="entry name" value="HisK_dim/P_dom"/>
</dbReference>
<evidence type="ECO:0000256" key="8">
    <source>
        <dbReference type="ARBA" id="ARBA00022741"/>
    </source>
</evidence>
<evidence type="ECO:0000256" key="11">
    <source>
        <dbReference type="ARBA" id="ARBA00022989"/>
    </source>
</evidence>
<evidence type="ECO:0000256" key="5">
    <source>
        <dbReference type="ARBA" id="ARBA00022553"/>
    </source>
</evidence>
<gene>
    <name evidence="18" type="ORF">RGE70_16835</name>
</gene>
<comment type="subcellular location">
    <subcellularLocation>
        <location evidence="2">Cell membrane</location>
        <topology evidence="2">Multi-pass membrane protein</topology>
    </subcellularLocation>
</comment>
<evidence type="ECO:0000256" key="2">
    <source>
        <dbReference type="ARBA" id="ARBA00004651"/>
    </source>
</evidence>
<protein>
    <recommendedName>
        <fullName evidence="3">histidine kinase</fullName>
        <ecNumber evidence="3">2.7.13.3</ecNumber>
    </recommendedName>
</protein>
<dbReference type="SUPFAM" id="SSF55874">
    <property type="entry name" value="ATPase domain of HSP90 chaperone/DNA topoisomerase II/histidine kinase"/>
    <property type="match status" value="1"/>
</dbReference>
<dbReference type="SUPFAM" id="SSF158472">
    <property type="entry name" value="HAMP domain-like"/>
    <property type="match status" value="1"/>
</dbReference>
<feature type="domain" description="Histidine kinase" evidence="16">
    <location>
        <begin position="247"/>
        <end position="455"/>
    </location>
</feature>
<dbReference type="EMBL" id="CP136522">
    <property type="protein sequence ID" value="WOT04954.1"/>
    <property type="molecule type" value="Genomic_DNA"/>
</dbReference>
<keyword evidence="8" id="KW-0547">Nucleotide-binding</keyword>
<dbReference type="InterPro" id="IPR038515">
    <property type="entry name" value="CpxA_peri_sf"/>
</dbReference>
<dbReference type="Gene3D" id="1.10.287.130">
    <property type="match status" value="1"/>
</dbReference>
<dbReference type="CDD" id="cd06225">
    <property type="entry name" value="HAMP"/>
    <property type="match status" value="1"/>
</dbReference>
<keyword evidence="5" id="KW-0597">Phosphoprotein</keyword>
<evidence type="ECO:0000256" key="1">
    <source>
        <dbReference type="ARBA" id="ARBA00000085"/>
    </source>
</evidence>
<dbReference type="Pfam" id="PF16527">
    <property type="entry name" value="CpxA_peri"/>
    <property type="match status" value="1"/>
</dbReference>
<dbReference type="Pfam" id="PF00512">
    <property type="entry name" value="HisKA"/>
    <property type="match status" value="1"/>
</dbReference>
<dbReference type="PROSITE" id="PS50109">
    <property type="entry name" value="HIS_KIN"/>
    <property type="match status" value="1"/>
</dbReference>
<dbReference type="InterPro" id="IPR050398">
    <property type="entry name" value="HssS/ArlS-like"/>
</dbReference>
<dbReference type="SMART" id="SM00304">
    <property type="entry name" value="HAMP"/>
    <property type="match status" value="1"/>
</dbReference>
<evidence type="ECO:0000259" key="16">
    <source>
        <dbReference type="PROSITE" id="PS50109"/>
    </source>
</evidence>
<keyword evidence="13 15" id="KW-0472">Membrane</keyword>
<evidence type="ECO:0000256" key="7">
    <source>
        <dbReference type="ARBA" id="ARBA00022692"/>
    </source>
</evidence>
<sequence length="455" mass="51696">MPLRKSPNNIFVKLLLGFWLCSSLIFAFVSILPLLQQNHDQSDLPPKLERLLAKMANNVIENPQILQSDKLKRWSRLKDKNDRQIKIFLVDENSNVLNTHKPPRALRRFMLMADEAPKPITHQFRDELFFGPYHFKVDNTPYAIYGTLPEHHPRPWFLFFIDNKSLTIGITILLSGLLCGLLAWNLGKPLRSLKRSADALASGDLSSRVDQATTARNDEIGQLAQAFNGMADSVEEMVHSQQRLISDISHELRTPLTRLKLSLALSRKKGQESQEIQRIEYEADQLEQMIAELLELSRVKLNAKENKLTLELAETLNQVIDDADFEAEQQSKELHINIDEEICLPVYPRPLSRAVENLLRNAIRYADSKVTIQTKSQPEHLIIEIIDDGPGIENCNDLEAIFKPFYRPHSARERESGGWGLGLAIAEAAITAHQGNIKAENVEPHGLRVSITLPR</sequence>
<dbReference type="SMART" id="SM00387">
    <property type="entry name" value="HATPase_c"/>
    <property type="match status" value="1"/>
</dbReference>
<evidence type="ECO:0000313" key="19">
    <source>
        <dbReference type="Proteomes" id="UP001529491"/>
    </source>
</evidence>
<dbReference type="Gene3D" id="3.30.450.210">
    <property type="entry name" value="Two-component sensor protein CpxA, periplasmic domain"/>
    <property type="match status" value="1"/>
</dbReference>
<evidence type="ECO:0000313" key="18">
    <source>
        <dbReference type="EMBL" id="WOT04954.1"/>
    </source>
</evidence>
<dbReference type="Proteomes" id="UP001529491">
    <property type="component" value="Chromosome"/>
</dbReference>
<evidence type="ECO:0000256" key="10">
    <source>
        <dbReference type="ARBA" id="ARBA00022840"/>
    </source>
</evidence>
<evidence type="ECO:0000256" key="4">
    <source>
        <dbReference type="ARBA" id="ARBA00022475"/>
    </source>
</evidence>
<dbReference type="InterPro" id="IPR004358">
    <property type="entry name" value="Sig_transdc_His_kin-like_C"/>
</dbReference>
<keyword evidence="11 15" id="KW-1133">Transmembrane helix</keyword>
<evidence type="ECO:0000256" key="15">
    <source>
        <dbReference type="SAM" id="Phobius"/>
    </source>
</evidence>
<evidence type="ECO:0000256" key="9">
    <source>
        <dbReference type="ARBA" id="ARBA00022777"/>
    </source>
</evidence>